<keyword evidence="1" id="KW-1133">Transmembrane helix</keyword>
<gene>
    <name evidence="2" type="ORF">CWI39_2076p0010</name>
</gene>
<evidence type="ECO:0000313" key="2">
    <source>
        <dbReference type="EMBL" id="TBT99286.1"/>
    </source>
</evidence>
<feature type="transmembrane region" description="Helical" evidence="1">
    <location>
        <begin position="75"/>
        <end position="104"/>
    </location>
</feature>
<sequence length="108" mass="12797">MRTKRAECGIGHLKPLLWVCFGINKGFFRIFKCIVELVLKYLCEGVLMKNFEEMKVVRIARINVFLTKLRNNRKWVLWSILFSSLLHGVKILVQLILICTFMFFSKKK</sequence>
<dbReference type="EMBL" id="PIXR01002076">
    <property type="protein sequence ID" value="TBT99286.1"/>
    <property type="molecule type" value="Genomic_DNA"/>
</dbReference>
<dbReference type="Proteomes" id="UP000293045">
    <property type="component" value="Unassembled WGS sequence"/>
</dbReference>
<keyword evidence="1" id="KW-0812">Transmembrane</keyword>
<evidence type="ECO:0000256" key="1">
    <source>
        <dbReference type="SAM" id="Phobius"/>
    </source>
</evidence>
<dbReference type="VEuPathDB" id="MicrosporidiaDB:CWI36_3060p0010"/>
<proteinExistence type="predicted"/>
<name>A0A4Q9KWL9_9MICR</name>
<keyword evidence="1" id="KW-0472">Membrane</keyword>
<protein>
    <submittedName>
        <fullName evidence="2">Uncharacterized protein</fullName>
    </submittedName>
</protein>
<accession>A0A4Q9KWL9</accession>
<evidence type="ECO:0000313" key="3">
    <source>
        <dbReference type="Proteomes" id="UP000293045"/>
    </source>
</evidence>
<reference evidence="2 3" key="1">
    <citation type="submission" date="2017-12" db="EMBL/GenBank/DDBJ databases">
        <authorList>
            <person name="Pombert J.-F."/>
            <person name="Haag K.L."/>
            <person name="Ebert D."/>
        </authorList>
    </citation>
    <scope>NUCLEOTIDE SEQUENCE [LARGE SCALE GENOMIC DNA]</scope>
    <source>
        <strain evidence="2">IL-BN-2</strain>
    </source>
</reference>
<dbReference type="VEuPathDB" id="MicrosporidiaDB:CWI39_2076p0010"/>
<dbReference type="AlphaFoldDB" id="A0A4Q9KWL9"/>
<comment type="caution">
    <text evidence="2">The sequence shown here is derived from an EMBL/GenBank/DDBJ whole genome shotgun (WGS) entry which is preliminary data.</text>
</comment>
<organism evidence="2 3">
    <name type="scientific">Hamiltosporidium magnivora</name>
    <dbReference type="NCBI Taxonomy" id="148818"/>
    <lineage>
        <taxon>Eukaryota</taxon>
        <taxon>Fungi</taxon>
        <taxon>Fungi incertae sedis</taxon>
        <taxon>Microsporidia</taxon>
        <taxon>Dubosqiidae</taxon>
        <taxon>Hamiltosporidium</taxon>
    </lineage>
</organism>